<dbReference type="Pfam" id="PF13546">
    <property type="entry name" value="DDE_5"/>
    <property type="match status" value="1"/>
</dbReference>
<dbReference type="EMBL" id="CP036426">
    <property type="protein sequence ID" value="QDV37186.1"/>
    <property type="molecule type" value="Genomic_DNA"/>
</dbReference>
<evidence type="ECO:0000259" key="2">
    <source>
        <dbReference type="Pfam" id="PF13546"/>
    </source>
</evidence>
<evidence type="ECO:0000313" key="3">
    <source>
        <dbReference type="EMBL" id="QDV37186.1"/>
    </source>
</evidence>
<evidence type="ECO:0000256" key="1">
    <source>
        <dbReference type="SAM" id="MobiDB-lite"/>
    </source>
</evidence>
<reference evidence="3 4" key="1">
    <citation type="submission" date="2019-02" db="EMBL/GenBank/DDBJ databases">
        <title>Deep-cultivation of Planctomycetes and their phenomic and genomic characterization uncovers novel biology.</title>
        <authorList>
            <person name="Wiegand S."/>
            <person name="Jogler M."/>
            <person name="Boedeker C."/>
            <person name="Pinto D."/>
            <person name="Vollmers J."/>
            <person name="Rivas-Marin E."/>
            <person name="Kohn T."/>
            <person name="Peeters S.H."/>
            <person name="Heuer A."/>
            <person name="Rast P."/>
            <person name="Oberbeckmann S."/>
            <person name="Bunk B."/>
            <person name="Jeske O."/>
            <person name="Meyerdierks A."/>
            <person name="Storesund J.E."/>
            <person name="Kallscheuer N."/>
            <person name="Luecker S."/>
            <person name="Lage O.M."/>
            <person name="Pohl T."/>
            <person name="Merkel B.J."/>
            <person name="Hornburger P."/>
            <person name="Mueller R.-W."/>
            <person name="Bruemmer F."/>
            <person name="Labrenz M."/>
            <person name="Spormann A.M."/>
            <person name="Op den Camp H."/>
            <person name="Overmann J."/>
            <person name="Amann R."/>
            <person name="Jetten M.S.M."/>
            <person name="Mascher T."/>
            <person name="Medema M.H."/>
            <person name="Devos D.P."/>
            <person name="Kaster A.-K."/>
            <person name="Ovreas L."/>
            <person name="Rohde M."/>
            <person name="Galperin M.Y."/>
            <person name="Jogler C."/>
        </authorList>
    </citation>
    <scope>NUCLEOTIDE SEQUENCE [LARGE SCALE GENOMIC DNA]</scope>
    <source>
        <strain evidence="3 4">ElP</strain>
    </source>
</reference>
<evidence type="ECO:0000313" key="4">
    <source>
        <dbReference type="Proteomes" id="UP000317835"/>
    </source>
</evidence>
<dbReference type="PANTHER" id="PTHR33627">
    <property type="entry name" value="TRANSPOSASE"/>
    <property type="match status" value="1"/>
</dbReference>
<dbReference type="KEGG" id="tpla:ElP_51190"/>
<dbReference type="OrthoDB" id="5525203at2"/>
<feature type="region of interest" description="Disordered" evidence="1">
    <location>
        <begin position="253"/>
        <end position="294"/>
    </location>
</feature>
<dbReference type="PANTHER" id="PTHR33627:SF1">
    <property type="entry name" value="TRANSPOSASE"/>
    <property type="match status" value="1"/>
</dbReference>
<dbReference type="SUPFAM" id="SSF53098">
    <property type="entry name" value="Ribonuclease H-like"/>
    <property type="match status" value="1"/>
</dbReference>
<organism evidence="3 4">
    <name type="scientific">Tautonia plasticadhaerens</name>
    <dbReference type="NCBI Taxonomy" id="2527974"/>
    <lineage>
        <taxon>Bacteria</taxon>
        <taxon>Pseudomonadati</taxon>
        <taxon>Planctomycetota</taxon>
        <taxon>Planctomycetia</taxon>
        <taxon>Isosphaerales</taxon>
        <taxon>Isosphaeraceae</taxon>
        <taxon>Tautonia</taxon>
    </lineage>
</organism>
<feature type="domain" description="Transposase IS701-like DDE" evidence="2">
    <location>
        <begin position="34"/>
        <end position="294"/>
    </location>
</feature>
<dbReference type="InterPro" id="IPR012337">
    <property type="entry name" value="RNaseH-like_sf"/>
</dbReference>
<dbReference type="RefSeq" id="WP_145274612.1">
    <property type="nucleotide sequence ID" value="NZ_CP036426.1"/>
</dbReference>
<accession>A0A518H8T8</accession>
<gene>
    <name evidence="3" type="ORF">ElP_51190</name>
</gene>
<sequence>MSKTYTPELDPEALSRLDAYAARFRDAFALDRPARWCPVYLRGLITDGERKSIEPLSRRVPLPPELAVKDPEQALQQFVSQSPWDEQAAWKRYRAVMAECFADPAGIFVIDDTTFPKQGKHSVGVQRQHCGALGKKANCQCAVSVHYVSPKGHCPLDLRLYLPESWLGDEARLDRAGVPEPERRMLTKGQIALELLDRVRGEGLPGQLVLADAGYGVSGPSRAGLAERGLHYIVGVTDELVVFTEEPRWIEPTAATGGRPQKRPRLAEGSPRPVSLRELASRTPRRKVTWREGT</sequence>
<protein>
    <recommendedName>
        <fullName evidence="2">Transposase IS701-like DDE domain-containing protein</fullName>
    </recommendedName>
</protein>
<dbReference type="AlphaFoldDB" id="A0A518H8T8"/>
<dbReference type="NCBIfam" id="NF033540">
    <property type="entry name" value="transpos_IS701"/>
    <property type="match status" value="1"/>
</dbReference>
<keyword evidence="4" id="KW-1185">Reference proteome</keyword>
<name>A0A518H8T8_9BACT</name>
<dbReference type="InterPro" id="IPR039365">
    <property type="entry name" value="IS701-like"/>
</dbReference>
<proteinExistence type="predicted"/>
<dbReference type="Proteomes" id="UP000317835">
    <property type="component" value="Chromosome"/>
</dbReference>
<dbReference type="InterPro" id="IPR038721">
    <property type="entry name" value="IS701-like_DDE_dom"/>
</dbReference>